<evidence type="ECO:0000313" key="1">
    <source>
        <dbReference type="EMBL" id="DAF52844.1"/>
    </source>
</evidence>
<protein>
    <submittedName>
        <fullName evidence="1">Uncharacterized protein</fullName>
    </submittedName>
</protein>
<proteinExistence type="predicted"/>
<organism evidence="1">
    <name type="scientific">Myoviridae sp. cty4e12</name>
    <dbReference type="NCBI Taxonomy" id="2827718"/>
    <lineage>
        <taxon>Viruses</taxon>
        <taxon>Duplodnaviria</taxon>
        <taxon>Heunggongvirae</taxon>
        <taxon>Uroviricota</taxon>
        <taxon>Caudoviricetes</taxon>
    </lineage>
</organism>
<reference evidence="1" key="1">
    <citation type="journal article" date="2021" name="Proc. Natl. Acad. Sci. U.S.A.">
        <title>A Catalog of Tens of Thousands of Viruses from Human Metagenomes Reveals Hidden Associations with Chronic Diseases.</title>
        <authorList>
            <person name="Tisza M.J."/>
            <person name="Buck C.B."/>
        </authorList>
    </citation>
    <scope>NUCLEOTIDE SEQUENCE</scope>
    <source>
        <strain evidence="1">Cty4e12</strain>
    </source>
</reference>
<accession>A0A8S5SP70</accession>
<sequence length="29" mass="3323">MIQASPEHEQADSWIDYNNVKGLTGNMSW</sequence>
<name>A0A8S5SP70_9CAUD</name>
<dbReference type="EMBL" id="BK032643">
    <property type="protein sequence ID" value="DAF52844.1"/>
    <property type="molecule type" value="Genomic_DNA"/>
</dbReference>